<gene>
    <name evidence="3" type="ORF">ALAG00032_LOCUS6400</name>
</gene>
<sequence length="262" mass="29922">MDNLQRRKVKDKKAARKEQTAALAAEREASFAQGEEEEDDDDDEYVPSNSVARKKKGFLAQIKWKYVIMLLLLTGTAVLPAALWVIDTFFAASSNAASVGISTIVARMGMTPTPKERLIKFYKKHNPEKVDEVPTLVHKYAGNYEKMIKILEAKYGDYGFFIGWQEDADFKKFMKKEAIHYFNKAQRYYRIYMPYRLRIAFWNMYYNISTILGPPINIIQNLIFSDGTSSSRGRSSRATSSSKKKSASRTRPSSTRRSSTSA</sequence>
<evidence type="ECO:0000313" key="3">
    <source>
        <dbReference type="EMBL" id="CAE0365656.1"/>
    </source>
</evidence>
<evidence type="ECO:0000256" key="2">
    <source>
        <dbReference type="SAM" id="Phobius"/>
    </source>
</evidence>
<keyword evidence="2" id="KW-1133">Transmembrane helix</keyword>
<feature type="compositionally biased region" description="Low complexity" evidence="1">
    <location>
        <begin position="249"/>
        <end position="262"/>
    </location>
</feature>
<keyword evidence="2" id="KW-0472">Membrane</keyword>
<keyword evidence="2" id="KW-0812">Transmembrane</keyword>
<proteinExistence type="predicted"/>
<feature type="compositionally biased region" description="Acidic residues" evidence="1">
    <location>
        <begin position="34"/>
        <end position="45"/>
    </location>
</feature>
<dbReference type="EMBL" id="HBIJ01009097">
    <property type="protein sequence ID" value="CAE0365656.1"/>
    <property type="molecule type" value="Transcribed_RNA"/>
</dbReference>
<organism evidence="3">
    <name type="scientific">Aureoumbra lagunensis</name>
    <dbReference type="NCBI Taxonomy" id="44058"/>
    <lineage>
        <taxon>Eukaryota</taxon>
        <taxon>Sar</taxon>
        <taxon>Stramenopiles</taxon>
        <taxon>Ochrophyta</taxon>
        <taxon>Pelagophyceae</taxon>
        <taxon>Pelagomonadales</taxon>
        <taxon>Aureoumbra</taxon>
    </lineage>
</organism>
<feature type="transmembrane region" description="Helical" evidence="2">
    <location>
        <begin position="64"/>
        <end position="86"/>
    </location>
</feature>
<dbReference type="AlphaFoldDB" id="A0A7S3JUU8"/>
<reference evidence="3" key="1">
    <citation type="submission" date="2021-01" db="EMBL/GenBank/DDBJ databases">
        <authorList>
            <person name="Corre E."/>
            <person name="Pelletier E."/>
            <person name="Niang G."/>
            <person name="Scheremetjew M."/>
            <person name="Finn R."/>
            <person name="Kale V."/>
            <person name="Holt S."/>
            <person name="Cochrane G."/>
            <person name="Meng A."/>
            <person name="Brown T."/>
            <person name="Cohen L."/>
        </authorList>
    </citation>
    <scope>NUCLEOTIDE SEQUENCE</scope>
    <source>
        <strain evidence="3">CCMP1510</strain>
    </source>
</reference>
<feature type="region of interest" description="Disordered" evidence="1">
    <location>
        <begin position="227"/>
        <end position="262"/>
    </location>
</feature>
<feature type="region of interest" description="Disordered" evidence="1">
    <location>
        <begin position="24"/>
        <end position="47"/>
    </location>
</feature>
<accession>A0A7S3JUU8</accession>
<evidence type="ECO:0000256" key="1">
    <source>
        <dbReference type="SAM" id="MobiDB-lite"/>
    </source>
</evidence>
<name>A0A7S3JUU8_9STRA</name>
<protein>
    <submittedName>
        <fullName evidence="3">Uncharacterized protein</fullName>
    </submittedName>
</protein>
<feature type="compositionally biased region" description="Low complexity" evidence="1">
    <location>
        <begin position="228"/>
        <end position="241"/>
    </location>
</feature>